<reference evidence="1 2" key="1">
    <citation type="submission" date="2017-04" db="EMBL/GenBank/DDBJ databases">
        <title>Unexpected and diverse lifestyles within the genus Limnohabitans.</title>
        <authorList>
            <person name="Kasalicky V."/>
            <person name="Mehrshad M."/>
            <person name="Andrei S.-A."/>
            <person name="Salcher M."/>
            <person name="Kratochvilova H."/>
            <person name="Simek K."/>
            <person name="Ghai R."/>
        </authorList>
    </citation>
    <scope>NUCLEOTIDE SEQUENCE [LARGE SCALE GENOMIC DNA]</scope>
    <source>
        <strain evidence="1 2">MWH-C5</strain>
    </source>
</reference>
<protein>
    <recommendedName>
        <fullName evidence="3">Preprotein translocase subunit YajC</fullName>
    </recommendedName>
</protein>
<organism evidence="1 2">
    <name type="scientific">Limnohabitans curvus</name>
    <dbReference type="NCBI Taxonomy" id="323423"/>
    <lineage>
        <taxon>Bacteria</taxon>
        <taxon>Pseudomonadati</taxon>
        <taxon>Pseudomonadota</taxon>
        <taxon>Betaproteobacteria</taxon>
        <taxon>Burkholderiales</taxon>
        <taxon>Comamonadaceae</taxon>
        <taxon>Limnohabitans</taxon>
    </lineage>
</organism>
<dbReference type="AlphaFoldDB" id="A0A315EPD6"/>
<comment type="caution">
    <text evidence="1">The sequence shown here is derived from an EMBL/GenBank/DDBJ whole genome shotgun (WGS) entry which is preliminary data.</text>
</comment>
<evidence type="ECO:0000313" key="2">
    <source>
        <dbReference type="Proteomes" id="UP000251341"/>
    </source>
</evidence>
<name>A0A315EPD6_9BURK</name>
<evidence type="ECO:0000313" key="1">
    <source>
        <dbReference type="EMBL" id="PUE59786.1"/>
    </source>
</evidence>
<dbReference type="Proteomes" id="UP000251341">
    <property type="component" value="Unassembled WGS sequence"/>
</dbReference>
<dbReference type="InterPro" id="IPR049708">
    <property type="entry name" value="PP0621-like"/>
</dbReference>
<dbReference type="EMBL" id="NESP01000001">
    <property type="protein sequence ID" value="PUE59786.1"/>
    <property type="molecule type" value="Genomic_DNA"/>
</dbReference>
<gene>
    <name evidence="1" type="ORF">B9Z44_09490</name>
</gene>
<sequence length="70" mass="7777">MKYLVLLLIVLAGIWWIRQQRKPDQPSSKKSGPQVMVPCAHCGTHVPEDDAIRGSHGLYCSAAHRDSHEG</sequence>
<evidence type="ECO:0008006" key="3">
    <source>
        <dbReference type="Google" id="ProtNLM"/>
    </source>
</evidence>
<dbReference type="RefSeq" id="WP_108402296.1">
    <property type="nucleotide sequence ID" value="NZ_NESP01000001.1"/>
</dbReference>
<dbReference type="NCBIfam" id="NF041023">
    <property type="entry name" value="PP0621_fam"/>
    <property type="match status" value="1"/>
</dbReference>
<accession>A0A315EPD6</accession>
<proteinExistence type="predicted"/>
<keyword evidence="2" id="KW-1185">Reference proteome</keyword>